<feature type="domain" description="Tn3 transposase DDE" evidence="5">
    <location>
        <begin position="595"/>
        <end position="983"/>
    </location>
</feature>
<name>A0A0H3ZLW0_9VIBR</name>
<dbReference type="GO" id="GO:0004803">
    <property type="term" value="F:transposase activity"/>
    <property type="evidence" value="ECO:0007669"/>
    <property type="project" value="InterPro"/>
</dbReference>
<dbReference type="InterPro" id="IPR002513">
    <property type="entry name" value="Tn3_Tnp_DDE_dom"/>
</dbReference>
<evidence type="ECO:0000313" key="7">
    <source>
        <dbReference type="EMBL" id="AKN37095.1"/>
    </source>
</evidence>
<evidence type="ECO:0000256" key="2">
    <source>
        <dbReference type="ARBA" id="ARBA00022578"/>
    </source>
</evidence>
<keyword evidence="3" id="KW-0238">DNA-binding</keyword>
<evidence type="ECO:0000259" key="6">
    <source>
        <dbReference type="Pfam" id="PF13700"/>
    </source>
</evidence>
<reference evidence="7" key="1">
    <citation type="journal article" date="2015" name="MBio">
        <title>Eco-Evolutionary Dynamics of Episomes among Ecologically Cohesive Bacterial Populations.</title>
        <authorList>
            <person name="Xue H."/>
            <person name="Cordero O.X."/>
            <person name="Camas F.M."/>
            <person name="Trimble W."/>
            <person name="Meyer F."/>
            <person name="Guglielmini J."/>
            <person name="Rocha E.P."/>
            <person name="Polz M.F."/>
        </authorList>
    </citation>
    <scope>NUCLEOTIDE SEQUENCE</scope>
    <source>
        <strain evidence="7">FF_61</strain>
    </source>
</reference>
<dbReference type="InterPro" id="IPR025296">
    <property type="entry name" value="DUF4158"/>
</dbReference>
<evidence type="ECO:0000256" key="3">
    <source>
        <dbReference type="ARBA" id="ARBA00023125"/>
    </source>
</evidence>
<accession>A0A0H3ZLW0</accession>
<dbReference type="GO" id="GO:0003677">
    <property type="term" value="F:DNA binding"/>
    <property type="evidence" value="ECO:0007669"/>
    <property type="project" value="UniProtKB-KW"/>
</dbReference>
<dbReference type="GO" id="GO:0006313">
    <property type="term" value="P:DNA transposition"/>
    <property type="evidence" value="ECO:0007669"/>
    <property type="project" value="InterPro"/>
</dbReference>
<dbReference type="NCBIfam" id="NF033527">
    <property type="entry name" value="transpos_Tn3"/>
    <property type="match status" value="1"/>
</dbReference>
<keyword evidence="4" id="KW-0233">DNA recombination</keyword>
<organism evidence="7">
    <name type="scientific">Vibrio cyclitrophicus</name>
    <dbReference type="NCBI Taxonomy" id="47951"/>
    <lineage>
        <taxon>Bacteria</taxon>
        <taxon>Pseudomonadati</taxon>
        <taxon>Pseudomonadota</taxon>
        <taxon>Gammaproteobacteria</taxon>
        <taxon>Vibrionales</taxon>
        <taxon>Vibrionaceae</taxon>
        <taxon>Vibrio</taxon>
    </lineage>
</organism>
<comment type="similarity">
    <text evidence="1">Belongs to the transposase 7 family.</text>
</comment>
<evidence type="ECO:0000256" key="1">
    <source>
        <dbReference type="ARBA" id="ARBA00009402"/>
    </source>
</evidence>
<dbReference type="Pfam" id="PF13700">
    <property type="entry name" value="DUF4158"/>
    <property type="match status" value="1"/>
</dbReference>
<proteinExistence type="inferred from homology"/>
<evidence type="ECO:0000259" key="5">
    <source>
        <dbReference type="Pfam" id="PF01526"/>
    </source>
</evidence>
<evidence type="ECO:0000256" key="4">
    <source>
        <dbReference type="ARBA" id="ARBA00023172"/>
    </source>
</evidence>
<dbReference type="InterPro" id="IPR047653">
    <property type="entry name" value="Tn3-like_transpos"/>
</dbReference>
<protein>
    <submittedName>
        <fullName evidence="7">Transposase</fullName>
    </submittedName>
</protein>
<sequence>MLYFRLSPMPATKKQRLQILKADEIDALYCLPTFNQAEREEYFALDDKLLRYVRSLSRLETQYYFVLYLGYFRAKPIVPQFHLTQVRSDIQYLSQRYFSGKKPQQVSLAKATKSRVISQVLAQLKFSTLTPKHSAALQSRLFDVATIYSDPRYLLDEALAFFSQQRIALPGYSTLQSLVTTVLSSERQRIEDIMSKNLSVEAVQALQSIMENKGELSNLSEYRGSARGFASSELERELNTHQTLQRLYPTLKALLSLLQLSRGNMIYYASLVKHRSLYKLRRTPKWQGLLYLVCYLYFRYRENNDRLVTAFCYRVEKHREAAKAYARQRVADDLEAVRTKLKDAGSILRLFTDHDIEDSLSFGDVRQRAFSLLEASDLDRVSQHLCQNELDLRDYQWQYVDQHARKTGKMLRKLFIAIDIETLQPALTEQIIVAKRELTQHSSMQTMNESLIPPREQPYIAHDTPDPLRFEHYLYQRIATYIESGQVYVTESEKNRRLEDDLIPFDTWRADKASLIEKTGLTRLATPISETLSQLEERFQTLLKRVTVNIKADANEFVKCQPRSNQLTWSLANRRWKTAIDNPVYNQLQHKGIIEVMRYVSRKTDYLSAFSAMASRKKTVKANDEDLIACLFGNGANYGLHHIASVSDRSVGSLRSVNDSYIRPETTQAANDLISNATAKLPIFKYYTINEQAPFGSIDGQKHACRINTFKARFSAKYFRKGRGVSALTLVVNHVPVNTTVNAPNEYEAHFAFDLLYNNNSEIQPSSVATDTHGVNSVNFALLDIFGYQFAPRYARFKRIFEGFFDVSVTPELDIALKKPIKRKLIEQEWDNIQHIVCSLSRKSTSQSTVVKKLANTKRSTRTLQALREYDRLIKCIYVLEYVDNQTLRQFVQQTLNRGEAYHQLRRAIASVNGNQFRGGHDYQIEQWNDCARLIANCIIYYNSALLSGLVERFKEKGNQTVVDLLANLSPVAWSHIQLAGNYTFADEQDTLNLEVLLEDVNPLSDGTLGDDEDA</sequence>
<feature type="domain" description="DUF4158" evidence="6">
    <location>
        <begin position="19"/>
        <end position="181"/>
    </location>
</feature>
<keyword evidence="2" id="KW-0815">Transposition</keyword>
<dbReference type="AlphaFoldDB" id="A0A0H3ZLW0"/>
<dbReference type="EMBL" id="KP795522">
    <property type="protein sequence ID" value="AKN37095.1"/>
    <property type="molecule type" value="Genomic_DNA"/>
</dbReference>
<dbReference type="Pfam" id="PF01526">
    <property type="entry name" value="DDE_Tnp_Tn3"/>
    <property type="match status" value="1"/>
</dbReference>